<dbReference type="EMBL" id="CM040477">
    <property type="protein sequence ID" value="MCI4392537.1"/>
    <property type="molecule type" value="Genomic_DNA"/>
</dbReference>
<organism evidence="1 2">
    <name type="scientific">Pangasianodon gigas</name>
    <name type="common">Mekong giant catfish</name>
    <name type="synonym">Pangasius gigas</name>
    <dbReference type="NCBI Taxonomy" id="30993"/>
    <lineage>
        <taxon>Eukaryota</taxon>
        <taxon>Metazoa</taxon>
        <taxon>Chordata</taxon>
        <taxon>Craniata</taxon>
        <taxon>Vertebrata</taxon>
        <taxon>Euteleostomi</taxon>
        <taxon>Actinopterygii</taxon>
        <taxon>Neopterygii</taxon>
        <taxon>Teleostei</taxon>
        <taxon>Ostariophysi</taxon>
        <taxon>Siluriformes</taxon>
        <taxon>Pangasiidae</taxon>
        <taxon>Pangasianodon</taxon>
    </lineage>
</organism>
<name>A0ACC5XMZ2_PANGG</name>
<dbReference type="Proteomes" id="UP000829447">
    <property type="component" value="Linkage Group LG24"/>
</dbReference>
<protein>
    <submittedName>
        <fullName evidence="1">Uncharacterized protein</fullName>
    </submittedName>
</protein>
<reference evidence="1 2" key="1">
    <citation type="journal article" date="2022" name="bioRxiv">
        <title>An ancient truncated duplication of the anti-Mullerian hormone receptor type 2 gene is a potential conserved master sex determinant in the Pangasiidae catfish family.</title>
        <authorList>
            <person name="Wen M."/>
            <person name="Pan Q."/>
            <person name="Jouanno E."/>
            <person name="Montfort J."/>
            <person name="Zahm M."/>
            <person name="Cabau C."/>
            <person name="Klopp C."/>
            <person name="Iampietro C."/>
            <person name="Roques C."/>
            <person name="Bouchez O."/>
            <person name="Castinel A."/>
            <person name="Donnadieu C."/>
            <person name="Parrinello H."/>
            <person name="Poncet C."/>
            <person name="Belmonte E."/>
            <person name="Gautier V."/>
            <person name="Avarre J.-C."/>
            <person name="Dugue R."/>
            <person name="Gustiano R."/>
            <person name="Ha T.T.T."/>
            <person name="Campet M."/>
            <person name="Sriphairoj K."/>
            <person name="Ribolli J."/>
            <person name="de Almeida F.L."/>
            <person name="Desvignes T."/>
            <person name="Postlethwait J.H."/>
            <person name="Bucao C.F."/>
            <person name="Robinson-Rechavi M."/>
            <person name="Bobe J."/>
            <person name="Herpin A."/>
            <person name="Guiguen Y."/>
        </authorList>
    </citation>
    <scope>NUCLEOTIDE SEQUENCE [LARGE SCALE GENOMIC DNA]</scope>
    <source>
        <strain evidence="1">YG-Dec2019</strain>
    </source>
</reference>
<proteinExistence type="predicted"/>
<evidence type="ECO:0000313" key="1">
    <source>
        <dbReference type="EMBL" id="MCI4392537.1"/>
    </source>
</evidence>
<comment type="caution">
    <text evidence="1">The sequence shown here is derived from an EMBL/GenBank/DDBJ whole genome shotgun (WGS) entry which is preliminary data.</text>
</comment>
<gene>
    <name evidence="1" type="ORF">PGIGA_G00147060</name>
</gene>
<accession>A0ACC5XMZ2</accession>
<sequence length="124" mass="14345">MPLPEPRTRRLWMRVRSKDWWDNVVLHHFTDEEWKENFRMTRQSFMTLCSMVEGYTAPGEATIWTSLSIKVEETVELMDLGFLALSDVSPSTAQMNWVTLKVMVGPYYLGALCILTSPTTLGHM</sequence>
<keyword evidence="2" id="KW-1185">Reference proteome</keyword>
<evidence type="ECO:0000313" key="2">
    <source>
        <dbReference type="Proteomes" id="UP000829447"/>
    </source>
</evidence>